<dbReference type="InterPro" id="IPR043502">
    <property type="entry name" value="DNA/RNA_pol_sf"/>
</dbReference>
<protein>
    <recommendedName>
        <fullName evidence="8">Integrase catalytic domain-containing protein</fullName>
    </recommendedName>
</protein>
<dbReference type="InterPro" id="IPR001878">
    <property type="entry name" value="Znf_CCHC"/>
</dbReference>
<keyword evidence="1" id="KW-0645">Protease</keyword>
<dbReference type="InterPro" id="IPR012337">
    <property type="entry name" value="RNaseH-like_sf"/>
</dbReference>
<accession>A0A540L5U7</accession>
<dbReference type="InterPro" id="IPR001584">
    <property type="entry name" value="Integrase_cat-core"/>
</dbReference>
<dbReference type="InterPro" id="IPR054722">
    <property type="entry name" value="PolX-like_BBD"/>
</dbReference>
<dbReference type="Pfam" id="PF13976">
    <property type="entry name" value="gag_pre-integrs"/>
    <property type="match status" value="1"/>
</dbReference>
<dbReference type="Pfam" id="PF22936">
    <property type="entry name" value="Pol_BBD"/>
    <property type="match status" value="1"/>
</dbReference>
<proteinExistence type="predicted"/>
<evidence type="ECO:0000256" key="1">
    <source>
        <dbReference type="ARBA" id="ARBA00022750"/>
    </source>
</evidence>
<evidence type="ECO:0000313" key="7">
    <source>
        <dbReference type="Proteomes" id="UP000315295"/>
    </source>
</evidence>
<feature type="compositionally biased region" description="Low complexity" evidence="3">
    <location>
        <begin position="928"/>
        <end position="940"/>
    </location>
</feature>
<evidence type="ECO:0000313" key="6">
    <source>
        <dbReference type="EMBL" id="TQD81632.1"/>
    </source>
</evidence>
<dbReference type="GO" id="GO:0004190">
    <property type="term" value="F:aspartic-type endopeptidase activity"/>
    <property type="evidence" value="ECO:0007669"/>
    <property type="project" value="UniProtKB-KW"/>
</dbReference>
<dbReference type="InterPro" id="IPR036397">
    <property type="entry name" value="RNaseH_sf"/>
</dbReference>
<organism evidence="6 7">
    <name type="scientific">Malus baccata</name>
    <name type="common">Siberian crab apple</name>
    <name type="synonym">Pyrus baccata</name>
    <dbReference type="NCBI Taxonomy" id="106549"/>
    <lineage>
        <taxon>Eukaryota</taxon>
        <taxon>Viridiplantae</taxon>
        <taxon>Streptophyta</taxon>
        <taxon>Embryophyta</taxon>
        <taxon>Tracheophyta</taxon>
        <taxon>Spermatophyta</taxon>
        <taxon>Magnoliopsida</taxon>
        <taxon>eudicotyledons</taxon>
        <taxon>Gunneridae</taxon>
        <taxon>Pentapetalae</taxon>
        <taxon>rosids</taxon>
        <taxon>fabids</taxon>
        <taxon>Rosales</taxon>
        <taxon>Rosaceae</taxon>
        <taxon>Amygdaloideae</taxon>
        <taxon>Maleae</taxon>
        <taxon>Malus</taxon>
    </lineage>
</organism>
<dbReference type="STRING" id="106549.A0A540L5U7"/>
<gene>
    <name evidence="6" type="ORF">C1H46_032789</name>
</gene>
<keyword evidence="7" id="KW-1185">Reference proteome</keyword>
<keyword evidence="2" id="KW-0862">Zinc</keyword>
<reference evidence="6 7" key="1">
    <citation type="journal article" date="2019" name="G3 (Bethesda)">
        <title>Sequencing of a Wild Apple (Malus baccata) Genome Unravels the Differences Between Cultivated and Wild Apple Species Regarding Disease Resistance and Cold Tolerance.</title>
        <authorList>
            <person name="Chen X."/>
        </authorList>
    </citation>
    <scope>NUCLEOTIDE SEQUENCE [LARGE SCALE GENOMIC DNA]</scope>
    <source>
        <strain evidence="7">cv. Shandingzi</strain>
        <tissue evidence="6">Leaves</tissue>
    </source>
</reference>
<feature type="domain" description="Integrase catalytic" evidence="5">
    <location>
        <begin position="656"/>
        <end position="822"/>
    </location>
</feature>
<dbReference type="SUPFAM" id="SSF56672">
    <property type="entry name" value="DNA/RNA polymerases"/>
    <property type="match status" value="1"/>
</dbReference>
<name>A0A540L5U7_MALBA</name>
<feature type="compositionally biased region" description="Low complexity" evidence="3">
    <location>
        <begin position="981"/>
        <end position="990"/>
    </location>
</feature>
<dbReference type="InterPro" id="IPR036875">
    <property type="entry name" value="Znf_CCHC_sf"/>
</dbReference>
<dbReference type="PROSITE" id="PS50994">
    <property type="entry name" value="INTEGRASE"/>
    <property type="match status" value="1"/>
</dbReference>
<dbReference type="Pfam" id="PF00665">
    <property type="entry name" value="rve"/>
    <property type="match status" value="1"/>
</dbReference>
<keyword evidence="2" id="KW-0863">Zinc-finger</keyword>
<dbReference type="Gene3D" id="4.10.60.10">
    <property type="entry name" value="Zinc finger, CCHC-type"/>
    <property type="match status" value="1"/>
</dbReference>
<dbReference type="PROSITE" id="PS50158">
    <property type="entry name" value="ZF_CCHC"/>
    <property type="match status" value="1"/>
</dbReference>
<dbReference type="EMBL" id="VIEB01000757">
    <property type="protein sequence ID" value="TQD81632.1"/>
    <property type="molecule type" value="Genomic_DNA"/>
</dbReference>
<feature type="region of interest" description="Disordered" evidence="3">
    <location>
        <begin position="223"/>
        <end position="309"/>
    </location>
</feature>
<feature type="region of interest" description="Disordered" evidence="3">
    <location>
        <begin position="928"/>
        <end position="961"/>
    </location>
</feature>
<dbReference type="GO" id="GO:0003676">
    <property type="term" value="F:nucleic acid binding"/>
    <property type="evidence" value="ECO:0007669"/>
    <property type="project" value="InterPro"/>
</dbReference>
<dbReference type="PANTHER" id="PTHR11439">
    <property type="entry name" value="GAG-POL-RELATED RETROTRANSPOSON"/>
    <property type="match status" value="1"/>
</dbReference>
<feature type="compositionally biased region" description="Polar residues" evidence="3">
    <location>
        <begin position="269"/>
        <end position="282"/>
    </location>
</feature>
<feature type="domain" description="CCHC-type" evidence="4">
    <location>
        <begin position="353"/>
        <end position="367"/>
    </location>
</feature>
<dbReference type="PANTHER" id="PTHR11439:SF524">
    <property type="entry name" value="RNA-DIRECTED DNA POLYMERASE, PROTEIN KINASE RLK-PELLE-DLSV FAMILY"/>
    <property type="match status" value="1"/>
</dbReference>
<evidence type="ECO:0000256" key="2">
    <source>
        <dbReference type="PROSITE-ProRule" id="PRU00047"/>
    </source>
</evidence>
<evidence type="ECO:0000256" key="3">
    <source>
        <dbReference type="SAM" id="MobiDB-lite"/>
    </source>
</evidence>
<dbReference type="InterPro" id="IPR025724">
    <property type="entry name" value="GAG-pre-integrase_dom"/>
</dbReference>
<dbReference type="GO" id="GO:0015074">
    <property type="term" value="P:DNA integration"/>
    <property type="evidence" value="ECO:0007669"/>
    <property type="project" value="InterPro"/>
</dbReference>
<dbReference type="Proteomes" id="UP000315295">
    <property type="component" value="Unassembled WGS sequence"/>
</dbReference>
<feature type="compositionally biased region" description="Low complexity" evidence="3">
    <location>
        <begin position="224"/>
        <end position="239"/>
    </location>
</feature>
<dbReference type="InterPro" id="IPR013103">
    <property type="entry name" value="RVT_2"/>
</dbReference>
<dbReference type="CDD" id="cd09272">
    <property type="entry name" value="RNase_HI_RT_Ty1"/>
    <property type="match status" value="1"/>
</dbReference>
<dbReference type="GO" id="GO:0008270">
    <property type="term" value="F:zinc ion binding"/>
    <property type="evidence" value="ECO:0007669"/>
    <property type="project" value="UniProtKB-KW"/>
</dbReference>
<keyword evidence="2" id="KW-0479">Metal-binding</keyword>
<evidence type="ECO:0000259" key="4">
    <source>
        <dbReference type="PROSITE" id="PS50158"/>
    </source>
</evidence>
<feature type="compositionally biased region" description="Polar residues" evidence="3">
    <location>
        <begin position="991"/>
        <end position="1001"/>
    </location>
</feature>
<evidence type="ECO:0008006" key="8">
    <source>
        <dbReference type="Google" id="ProtNLM"/>
    </source>
</evidence>
<dbReference type="SUPFAM" id="SSF53098">
    <property type="entry name" value="Ribonuclease H-like"/>
    <property type="match status" value="1"/>
</dbReference>
<dbReference type="Pfam" id="PF14223">
    <property type="entry name" value="Retrotran_gag_2"/>
    <property type="match status" value="1"/>
</dbReference>
<dbReference type="InterPro" id="IPR057670">
    <property type="entry name" value="SH3_retrovirus"/>
</dbReference>
<dbReference type="SUPFAM" id="SSF57756">
    <property type="entry name" value="Retrovirus zinc finger-like domains"/>
    <property type="match status" value="1"/>
</dbReference>
<sequence length="1560" mass="172490">MVNQVKIEGLLGMLTIKLNDDNFLKWSFQFGSVLRGYDLLDHFTGDSVCPPKFVLTPELGVTTEVNAAYKDWVKMDMALLSLLIATLSDDAIEHVVGCKTSHEAWIALHDRYMSISKASVNHLKAELHTMQKGGDTIDKYLLRLKALKDQLQAAGEKVSDNDLIIAALTGLPSDYDTIRTVIFARESPITLKEFRAQLIGVEKSIESRMNSLVQGMSAMFVNANSSNNHTGGSSGSSTTPSPPQFSPNIGYSSTGSSSSQPSYPSGNQFQSNSFSGLNQNGSMFGMNTYRPRGNGGYKPRFNNSRSGPNWQSWSGNTSNRFDLVPECQICSRKGHVAVTCRFRNDGGQSVQECQICGKRGHIALNCRHRGNYAYQGTQPPSSLSANYAYQGFPVSSQANMGVVSSQSQFLNNNQPPQYVHNSQSPPFVHYNQSTQFTSPSMSSPPGFPAMNAQSSAASANGDSWILDTGASHHMTPDLTVLAHSAPYAGSEKIIVGNGEGLKVQNIGHGTVQTPSHVLHLKNILHVPMLTVNLLSVKKLCKDNHSWFICDDVQFFVQDKATGAILHHGKSSNHELFRVPVHIFPNLLDQGAGSAYLGQCVTSSLWHQRCGHPSNDILKTMLRESNIVVPSDETVKLCSHCLDGKMSRLPFSDRIDRVDIPFYKVHSDVWGPSPVVSVEGFRYYVSFIDEATRFVWIFPIMNKSEVFGSFVKFCAYIENQFHTRVKVLQSDGGGEFLSHAFKEFLATHGILHFISCPYTPQQNGLAERKHRHLIETAITLLSVAKLPHKFWSYAVNHAAFLINRMPCKGLNMLSPFGKLFGKKPDLANLKVFGSAIYPYLRPYNTHKLQPRSTQCVFLGYSPGYKGAICYSISNGKVLISRHVIHDETIFPFRPVASTATDANSSLSSGHSSNARPIIVQLPSFMDHSSSLDSSNVSPRVSVTPSLGSTSQPHVSSASLENAQDSTTHATLSSLMLPVQVELPPLSSSSSPRTGNTSISQGIQTRLRTGTITRKDYSALTAIFPEVQSLTLEDDDHFSGGFTFVADILDVSEPSTFKHASQIPQWQVAMQEEFDALQTQGTWVLVPATCDKNVIGSKWVYKVKRNSDGSISRYKARLVAQGFSQEKGLDYTETFSPVVRHTTVRLILSLAAIHKWDLRQLDIKNAFLHGELQEEVYMKQPQGFVNSQFPTHVCKLVKSLYGLKQAPRAWNEKFTSFLQAIGFEASLSDSSLFVKTDGVHVVILLLYVDDIILTGSSTSLIQSVITTLSEVFDLKDMGRLAYFLGLQVIYKPNGDLFISQAKYVKDLLHKAGMDDCKSCSTPCKPHNQILTTAGNLLPDPTLYRSLVGALQYLTFTRPDIAFAVNTVCQYMSAPTDVHFGMVKRILRFLQGTILCGLTYTSGSSLQLKAYSDSDWAADLNTRRSITGYVVYLGDNPISWQSKKQSSVSRSSTEAEYRALAHTTADIAWIRLILKDLHEYLFSPPVIYCDNQSAIALSLNPVQHSRIKHLETDFHFVRERVHNGDLSVEYVCTKAQIADVLTKGLHGPDFLRHCFNLKLGYPS</sequence>
<dbReference type="SMART" id="SM00343">
    <property type="entry name" value="ZnF_C2HC"/>
    <property type="match status" value="2"/>
</dbReference>
<dbReference type="Pfam" id="PF07727">
    <property type="entry name" value="RVT_2"/>
    <property type="match status" value="1"/>
</dbReference>
<keyword evidence="1" id="KW-0378">Hydrolase</keyword>
<evidence type="ECO:0000259" key="5">
    <source>
        <dbReference type="PROSITE" id="PS50994"/>
    </source>
</evidence>
<feature type="region of interest" description="Disordered" evidence="3">
    <location>
        <begin position="981"/>
        <end position="1001"/>
    </location>
</feature>
<comment type="caution">
    <text evidence="6">The sequence shown here is derived from an EMBL/GenBank/DDBJ whole genome shotgun (WGS) entry which is preliminary data.</text>
</comment>
<dbReference type="Gene3D" id="3.30.420.10">
    <property type="entry name" value="Ribonuclease H-like superfamily/Ribonuclease H"/>
    <property type="match status" value="1"/>
</dbReference>
<feature type="compositionally biased region" description="Low complexity" evidence="3">
    <location>
        <begin position="246"/>
        <end position="268"/>
    </location>
</feature>
<dbReference type="Pfam" id="PF25597">
    <property type="entry name" value="SH3_retrovirus"/>
    <property type="match status" value="1"/>
</dbReference>
<feature type="compositionally biased region" description="Polar residues" evidence="3">
    <location>
        <begin position="941"/>
        <end position="961"/>
    </location>
</feature>
<keyword evidence="1" id="KW-0064">Aspartyl protease</keyword>